<dbReference type="InterPro" id="IPR052918">
    <property type="entry name" value="Motility_Chemotaxis_Reg"/>
</dbReference>
<dbReference type="EMBL" id="RAVZ01000350">
    <property type="protein sequence ID" value="RKG75003.1"/>
    <property type="molecule type" value="Genomic_DNA"/>
</dbReference>
<dbReference type="OrthoDB" id="5380037at2"/>
<evidence type="ECO:0000313" key="2">
    <source>
        <dbReference type="Proteomes" id="UP000268094"/>
    </source>
</evidence>
<dbReference type="Proteomes" id="UP000268094">
    <property type="component" value="Unassembled WGS sequence"/>
</dbReference>
<dbReference type="AlphaFoldDB" id="A0A3A8IBI7"/>
<protein>
    <submittedName>
        <fullName evidence="1">Uncharacterized protein</fullName>
    </submittedName>
</protein>
<dbReference type="PANTHER" id="PTHR35580">
    <property type="entry name" value="CELL SURFACE GLYCOPROTEIN (S-LAYER PROTEIN)-LIKE PROTEIN"/>
    <property type="match status" value="1"/>
</dbReference>
<dbReference type="SUPFAM" id="SSF101898">
    <property type="entry name" value="NHL repeat"/>
    <property type="match status" value="1"/>
</dbReference>
<dbReference type="SUPFAM" id="SSF50998">
    <property type="entry name" value="Quinoprotein alcohol dehydrogenase-like"/>
    <property type="match status" value="1"/>
</dbReference>
<accession>A0A3A8IBI7</accession>
<name>A0A3A8IBI7_9BACT</name>
<keyword evidence="2" id="KW-1185">Reference proteome</keyword>
<sequence length="457" mass="47465">MAVSVGGLLFLVGCEEARATTPRIPVLGEVGGQVGQEGVEAPAWSRTLMIGDQQAPHAVVTSNGDVLVAATYQEPINLGAGPLPFDRNVVAPHLLVARFSSEGTLRWARGWTPRSEARARVGGLAVDASDHVFLSGTSANHTQDGATLPEGPFLARLSGEGVLDWVRSLPGEGPVTVNAVTSDNDGGAVLVGDFTGQRDFGEGLKTAPNGRHAGFALRVGPKGEQRWSRVWTPVGEGEVSARAVAVDVFGDVHVVGGYAGAVSFGDATFLTVRQRTPFVVKLTHDGDHVWSHDVRGTDGSAVSVAVGPDRVFVGGGFSGKLYFQNAWHKADSRDGFLLAYDAQGSQRWARTLPTGAPVVATDEAGQVTVAGSHDGGRALGGADLPPGLYVAKLLPDEGTSLWVRGFASHGTASSARTVSVDASGGVLLAGGLNRPTPEDGPSQRLQDGFLIRLKPQG</sequence>
<reference evidence="2" key="1">
    <citation type="submission" date="2018-09" db="EMBL/GenBank/DDBJ databases">
        <authorList>
            <person name="Livingstone P.G."/>
            <person name="Whitworth D.E."/>
        </authorList>
    </citation>
    <scope>NUCLEOTIDE SEQUENCE [LARGE SCALE GENOMIC DNA]</scope>
    <source>
        <strain evidence="2">CA054A</strain>
    </source>
</reference>
<comment type="caution">
    <text evidence="1">The sequence shown here is derived from an EMBL/GenBank/DDBJ whole genome shotgun (WGS) entry which is preliminary data.</text>
</comment>
<dbReference type="InterPro" id="IPR011047">
    <property type="entry name" value="Quinoprotein_ADH-like_sf"/>
</dbReference>
<dbReference type="PANTHER" id="PTHR35580:SF1">
    <property type="entry name" value="PHYTASE-LIKE DOMAIN-CONTAINING PROTEIN"/>
    <property type="match status" value="1"/>
</dbReference>
<evidence type="ECO:0000313" key="1">
    <source>
        <dbReference type="EMBL" id="RKG75003.1"/>
    </source>
</evidence>
<proteinExistence type="predicted"/>
<organism evidence="1 2">
    <name type="scientific">Corallococcus terminator</name>
    <dbReference type="NCBI Taxonomy" id="2316733"/>
    <lineage>
        <taxon>Bacteria</taxon>
        <taxon>Pseudomonadati</taxon>
        <taxon>Myxococcota</taxon>
        <taxon>Myxococcia</taxon>
        <taxon>Myxococcales</taxon>
        <taxon>Cystobacterineae</taxon>
        <taxon>Myxococcaceae</taxon>
        <taxon>Corallococcus</taxon>
    </lineage>
</organism>
<gene>
    <name evidence="1" type="ORF">D7V88_34155</name>
</gene>
<dbReference type="Gene3D" id="2.80.10.50">
    <property type="match status" value="1"/>
</dbReference>